<dbReference type="GO" id="GO:0006313">
    <property type="term" value="P:DNA transposition"/>
    <property type="evidence" value="ECO:0007669"/>
    <property type="project" value="UniProtKB-UniRule"/>
</dbReference>
<protein>
    <recommendedName>
        <fullName evidence="6">Mutator family transposase</fullName>
    </recommendedName>
</protein>
<organism evidence="7 8">
    <name type="scientific">Sphaerimonospora thailandensis</name>
    <dbReference type="NCBI Taxonomy" id="795644"/>
    <lineage>
        <taxon>Bacteria</taxon>
        <taxon>Bacillati</taxon>
        <taxon>Actinomycetota</taxon>
        <taxon>Actinomycetes</taxon>
        <taxon>Streptosporangiales</taxon>
        <taxon>Streptosporangiaceae</taxon>
        <taxon>Sphaerimonospora</taxon>
    </lineage>
</organism>
<evidence type="ECO:0000313" key="8">
    <source>
        <dbReference type="Proteomes" id="UP000610966"/>
    </source>
</evidence>
<gene>
    <name evidence="7" type="ORF">Mth01_55540</name>
</gene>
<accession>A0A8J3RBZ3</accession>
<evidence type="ECO:0000256" key="3">
    <source>
        <dbReference type="ARBA" id="ARBA00022578"/>
    </source>
</evidence>
<dbReference type="PANTHER" id="PTHR33217">
    <property type="entry name" value="TRANSPOSASE FOR INSERTION SEQUENCE ELEMENT IS1081"/>
    <property type="match status" value="1"/>
</dbReference>
<evidence type="ECO:0000256" key="5">
    <source>
        <dbReference type="ARBA" id="ARBA00023172"/>
    </source>
</evidence>
<dbReference type="PANTHER" id="PTHR33217:SF7">
    <property type="entry name" value="TRANSPOSASE FOR INSERTION SEQUENCE ELEMENT IS1081"/>
    <property type="match status" value="1"/>
</dbReference>
<keyword evidence="4 6" id="KW-0238">DNA-binding</keyword>
<dbReference type="InterPro" id="IPR001207">
    <property type="entry name" value="Transposase_mutator"/>
</dbReference>
<dbReference type="GO" id="GO:0004803">
    <property type="term" value="F:transposase activity"/>
    <property type="evidence" value="ECO:0007669"/>
    <property type="project" value="UniProtKB-UniRule"/>
</dbReference>
<dbReference type="Pfam" id="PF00872">
    <property type="entry name" value="Transposase_mut"/>
    <property type="match status" value="1"/>
</dbReference>
<keyword evidence="5 6" id="KW-0233">DNA recombination</keyword>
<comment type="function">
    <text evidence="1 6">Required for the transposition of the insertion element.</text>
</comment>
<proteinExistence type="inferred from homology"/>
<sequence length="286" mass="31173">MAVNDIVPAVGEYFEDTLAAASPDLLRTMIREFAQRMMDAEVEQICGAGYGEINDQRLNTRNGYRARPWDTRAGSIELAVPRLRSGSYFPEFLLDKRRRAERALTQVVATSYLLGVSTRRVEKLAESMGITSLSKSQVSAMAAELDEMVEAFRSRPLDGGPYTFVWIGQEPQAVPHRLRLGPGQLAVVIQAQQPGPGVQISGDIGRQHPPDIHVPGFGRQVTQAHGLVRAHPVLHCGVGAMEHVNELRLVAAGHAAHPSRAEVRGDDRVFPPGVLLQRGQVGLVPG</sequence>
<name>A0A8J3RBZ3_9ACTN</name>
<dbReference type="AlphaFoldDB" id="A0A8J3RBZ3"/>
<dbReference type="Proteomes" id="UP000610966">
    <property type="component" value="Unassembled WGS sequence"/>
</dbReference>
<dbReference type="GO" id="GO:0003677">
    <property type="term" value="F:DNA binding"/>
    <property type="evidence" value="ECO:0007669"/>
    <property type="project" value="UniProtKB-UniRule"/>
</dbReference>
<reference evidence="7" key="1">
    <citation type="submission" date="2021-01" db="EMBL/GenBank/DDBJ databases">
        <title>Whole genome shotgun sequence of Sphaerimonospora thailandensis NBRC 107569.</title>
        <authorList>
            <person name="Komaki H."/>
            <person name="Tamura T."/>
        </authorList>
    </citation>
    <scope>NUCLEOTIDE SEQUENCE</scope>
    <source>
        <strain evidence="7">NBRC 107569</strain>
    </source>
</reference>
<dbReference type="EMBL" id="BOOG01000081">
    <property type="protein sequence ID" value="GIH73301.1"/>
    <property type="molecule type" value="Genomic_DNA"/>
</dbReference>
<keyword evidence="3 6" id="KW-0815">Transposition</keyword>
<evidence type="ECO:0000256" key="4">
    <source>
        <dbReference type="ARBA" id="ARBA00023125"/>
    </source>
</evidence>
<comment type="similarity">
    <text evidence="2 6">Belongs to the transposase mutator family.</text>
</comment>
<comment type="caution">
    <text evidence="7">The sequence shown here is derived from an EMBL/GenBank/DDBJ whole genome shotgun (WGS) entry which is preliminary data.</text>
</comment>
<keyword evidence="8" id="KW-1185">Reference proteome</keyword>
<evidence type="ECO:0000256" key="1">
    <source>
        <dbReference type="ARBA" id="ARBA00002190"/>
    </source>
</evidence>
<evidence type="ECO:0000313" key="7">
    <source>
        <dbReference type="EMBL" id="GIH73301.1"/>
    </source>
</evidence>
<evidence type="ECO:0000256" key="6">
    <source>
        <dbReference type="RuleBase" id="RU365089"/>
    </source>
</evidence>
<keyword evidence="6" id="KW-0814">Transposable element</keyword>
<evidence type="ECO:0000256" key="2">
    <source>
        <dbReference type="ARBA" id="ARBA00010961"/>
    </source>
</evidence>